<dbReference type="InterPro" id="IPR010310">
    <property type="entry name" value="T7SS_ESAT-6-like"/>
</dbReference>
<proteinExistence type="predicted"/>
<dbReference type="STRING" id="641025.SAMN05421507_108122"/>
<protein>
    <submittedName>
        <fullName evidence="2">WXG100 family type VII secretion target</fullName>
    </submittedName>
</protein>
<evidence type="ECO:0000256" key="1">
    <source>
        <dbReference type="SAM" id="Coils"/>
    </source>
</evidence>
<reference evidence="3" key="1">
    <citation type="submission" date="2016-10" db="EMBL/GenBank/DDBJ databases">
        <authorList>
            <person name="Varghese N."/>
            <person name="Submissions S."/>
        </authorList>
    </citation>
    <scope>NUCLEOTIDE SEQUENCE [LARGE SCALE GENOMIC DNA]</scope>
    <source>
        <strain evidence="3">CGMCC 4.6609</strain>
    </source>
</reference>
<dbReference type="OrthoDB" id="4554345at2"/>
<feature type="coiled-coil region" evidence="1">
    <location>
        <begin position="10"/>
        <end position="37"/>
    </location>
</feature>
<dbReference type="Pfam" id="PF06013">
    <property type="entry name" value="WXG100"/>
    <property type="match status" value="1"/>
</dbReference>
<name>A0A1H0SKD2_9PSEU</name>
<dbReference type="RefSeq" id="WP_090099418.1">
    <property type="nucleotide sequence ID" value="NZ_FNIX01000008.1"/>
</dbReference>
<dbReference type="InterPro" id="IPR036689">
    <property type="entry name" value="ESAT-6-like_sf"/>
</dbReference>
<dbReference type="Gene3D" id="1.10.287.1060">
    <property type="entry name" value="ESAT-6-like"/>
    <property type="match status" value="1"/>
</dbReference>
<keyword evidence="1" id="KW-0175">Coiled coil</keyword>
<gene>
    <name evidence="2" type="ORF">SAMN05421507_108122</name>
</gene>
<organism evidence="2 3">
    <name type="scientific">Lentzea jiangxiensis</name>
    <dbReference type="NCBI Taxonomy" id="641025"/>
    <lineage>
        <taxon>Bacteria</taxon>
        <taxon>Bacillati</taxon>
        <taxon>Actinomycetota</taxon>
        <taxon>Actinomycetes</taxon>
        <taxon>Pseudonocardiales</taxon>
        <taxon>Pseudonocardiaceae</taxon>
        <taxon>Lentzea</taxon>
    </lineage>
</organism>
<dbReference type="AlphaFoldDB" id="A0A1H0SKD2"/>
<accession>A0A1H0SKD2</accession>
<evidence type="ECO:0000313" key="2">
    <source>
        <dbReference type="EMBL" id="SDP42203.1"/>
    </source>
</evidence>
<sequence length="113" mass="12048">MTSAETSVTREGMARAADRMEATLRRVQSERGDVERSVTTLFGSFTGGAATTYRQAMNGWYNNVQEIENALSDMIRIMREGSQTVAKSAADTEADAAEGAARITAGPVGLANL</sequence>
<dbReference type="Proteomes" id="UP000199691">
    <property type="component" value="Unassembled WGS sequence"/>
</dbReference>
<dbReference type="EMBL" id="FNIX01000008">
    <property type="protein sequence ID" value="SDP42203.1"/>
    <property type="molecule type" value="Genomic_DNA"/>
</dbReference>
<dbReference type="SUPFAM" id="SSF140453">
    <property type="entry name" value="EsxAB dimer-like"/>
    <property type="match status" value="1"/>
</dbReference>
<dbReference type="NCBIfam" id="TIGR03930">
    <property type="entry name" value="WXG100_ESAT6"/>
    <property type="match status" value="1"/>
</dbReference>
<keyword evidence="3" id="KW-1185">Reference proteome</keyword>
<evidence type="ECO:0000313" key="3">
    <source>
        <dbReference type="Proteomes" id="UP000199691"/>
    </source>
</evidence>